<dbReference type="AlphaFoldDB" id="A0A2P2JLY2"/>
<protein>
    <submittedName>
        <fullName evidence="1">Uncharacterized protein</fullName>
    </submittedName>
</protein>
<accession>A0A2P2JLY2</accession>
<proteinExistence type="predicted"/>
<reference evidence="1" key="1">
    <citation type="submission" date="2018-02" db="EMBL/GenBank/DDBJ databases">
        <title>Rhizophora mucronata_Transcriptome.</title>
        <authorList>
            <person name="Meera S.P."/>
            <person name="Sreeshan A."/>
            <person name="Augustine A."/>
        </authorList>
    </citation>
    <scope>NUCLEOTIDE SEQUENCE</scope>
    <source>
        <tissue evidence="1">Leaf</tissue>
    </source>
</reference>
<organism evidence="1">
    <name type="scientific">Rhizophora mucronata</name>
    <name type="common">Asiatic mangrove</name>
    <dbReference type="NCBI Taxonomy" id="61149"/>
    <lineage>
        <taxon>Eukaryota</taxon>
        <taxon>Viridiplantae</taxon>
        <taxon>Streptophyta</taxon>
        <taxon>Embryophyta</taxon>
        <taxon>Tracheophyta</taxon>
        <taxon>Spermatophyta</taxon>
        <taxon>Magnoliopsida</taxon>
        <taxon>eudicotyledons</taxon>
        <taxon>Gunneridae</taxon>
        <taxon>Pentapetalae</taxon>
        <taxon>rosids</taxon>
        <taxon>fabids</taxon>
        <taxon>Malpighiales</taxon>
        <taxon>Rhizophoraceae</taxon>
        <taxon>Rhizophora</taxon>
    </lineage>
</organism>
<evidence type="ECO:0000313" key="1">
    <source>
        <dbReference type="EMBL" id="MBW94469.1"/>
    </source>
</evidence>
<dbReference type="EMBL" id="GGEC01013986">
    <property type="protein sequence ID" value="MBW94469.1"/>
    <property type="molecule type" value="Transcribed_RNA"/>
</dbReference>
<name>A0A2P2JLY2_RHIMU</name>
<sequence length="36" mass="4119">MNMAPNTRRCVHIDFESNGLRGHARCMAHTSVCVRF</sequence>